<evidence type="ECO:0000256" key="3">
    <source>
        <dbReference type="ARBA" id="ARBA00022603"/>
    </source>
</evidence>
<dbReference type="NCBIfam" id="NF004790">
    <property type="entry name" value="PRK06136.1"/>
    <property type="match status" value="1"/>
</dbReference>
<dbReference type="PANTHER" id="PTHR45790:SF3">
    <property type="entry name" value="S-ADENOSYL-L-METHIONINE-DEPENDENT UROPORPHYRINOGEN III METHYLTRANSFERASE, CHLOROPLASTIC"/>
    <property type="match status" value="1"/>
</dbReference>
<feature type="domain" description="Tetrapyrrole methylase" evidence="13">
    <location>
        <begin position="253"/>
        <end position="460"/>
    </location>
</feature>
<dbReference type="GO" id="GO:0004851">
    <property type="term" value="F:uroporphyrin-III C-methyltransferase activity"/>
    <property type="evidence" value="ECO:0007669"/>
    <property type="project" value="UniProtKB-EC"/>
</dbReference>
<dbReference type="InterPro" id="IPR006367">
    <property type="entry name" value="Sirohaem_synthase_N"/>
</dbReference>
<dbReference type="SUPFAM" id="SSF51735">
    <property type="entry name" value="NAD(P)-binding Rossmann-fold domains"/>
    <property type="match status" value="1"/>
</dbReference>
<comment type="pathway">
    <text evidence="1">Porphyrin-containing compound metabolism; siroheme biosynthesis; sirohydrochlorin from precorrin-2: step 1/1.</text>
</comment>
<name>A0ABU9YI15_9PROT</name>
<dbReference type="CDD" id="cd11642">
    <property type="entry name" value="SUMT"/>
    <property type="match status" value="1"/>
</dbReference>
<evidence type="ECO:0000256" key="6">
    <source>
        <dbReference type="ARBA" id="ARBA00023002"/>
    </source>
</evidence>
<comment type="pathway">
    <text evidence="11">Porphyrin-containing compound metabolism; siroheme biosynthesis; precorrin-2 from uroporphyrinogen III: step 1/1.</text>
</comment>
<dbReference type="PIRSF" id="PIRSF036426">
    <property type="entry name" value="Sirohaem_synth"/>
    <property type="match status" value="1"/>
</dbReference>
<dbReference type="Gene3D" id="3.30.950.10">
    <property type="entry name" value="Methyltransferase, Cobalt-precorrin-4 Transmethylase, Domain 2"/>
    <property type="match status" value="1"/>
</dbReference>
<keyword evidence="10" id="KW-0511">Multifunctional enzyme</keyword>
<evidence type="ECO:0000256" key="9">
    <source>
        <dbReference type="ARBA" id="ARBA00023244"/>
    </source>
</evidence>
<dbReference type="SUPFAM" id="SSF53790">
    <property type="entry name" value="Tetrapyrrole methylase"/>
    <property type="match status" value="1"/>
</dbReference>
<evidence type="ECO:0000256" key="12">
    <source>
        <dbReference type="ARBA" id="ARBA00047561"/>
    </source>
</evidence>
<keyword evidence="4 14" id="KW-0808">Transferase</keyword>
<dbReference type="InterPro" id="IPR012409">
    <property type="entry name" value="Sirohaem_synth"/>
</dbReference>
<evidence type="ECO:0000256" key="5">
    <source>
        <dbReference type="ARBA" id="ARBA00022691"/>
    </source>
</evidence>
<dbReference type="Gene3D" id="3.40.1010.10">
    <property type="entry name" value="Cobalt-precorrin-4 Transmethylase, Domain 1"/>
    <property type="match status" value="1"/>
</dbReference>
<keyword evidence="15" id="KW-1185">Reference proteome</keyword>
<dbReference type="Pfam" id="PF13241">
    <property type="entry name" value="NAD_binding_7"/>
    <property type="match status" value="1"/>
</dbReference>
<evidence type="ECO:0000256" key="8">
    <source>
        <dbReference type="ARBA" id="ARBA00023239"/>
    </source>
</evidence>
<reference evidence="14 15" key="1">
    <citation type="submission" date="2024-03" db="EMBL/GenBank/DDBJ databases">
        <title>High-quality draft genome sequencing of Tistrella sp. BH-R2-4.</title>
        <authorList>
            <person name="Dong C."/>
        </authorList>
    </citation>
    <scope>NUCLEOTIDE SEQUENCE [LARGE SCALE GENOMIC DNA]</scope>
    <source>
        <strain evidence="14 15">BH-R2-4</strain>
    </source>
</reference>
<proteinExistence type="predicted"/>
<keyword evidence="3 14" id="KW-0489">Methyltransferase</keyword>
<dbReference type="SUPFAM" id="SSF75615">
    <property type="entry name" value="Siroheme synthase middle domains-like"/>
    <property type="match status" value="1"/>
</dbReference>
<dbReference type="Pfam" id="PF00590">
    <property type="entry name" value="TP_methylase"/>
    <property type="match status" value="1"/>
</dbReference>
<keyword evidence="9" id="KW-0627">Porphyrin biosynthesis</keyword>
<accession>A0ABU9YI15</accession>
<protein>
    <submittedName>
        <fullName evidence="14">Uroporphyrinogen-III C-methyltransferase</fullName>
        <ecNumber evidence="14">2.1.1.107</ecNumber>
    </submittedName>
</protein>
<gene>
    <name evidence="14" type="primary">cobA</name>
    <name evidence="14" type="ORF">WG926_09030</name>
</gene>
<dbReference type="InterPro" id="IPR014777">
    <property type="entry name" value="4pyrrole_Mease_sub1"/>
</dbReference>
<dbReference type="RefSeq" id="WP_345937170.1">
    <property type="nucleotide sequence ID" value="NZ_JBBKTW010000003.1"/>
</dbReference>
<comment type="catalytic activity">
    <reaction evidence="12">
        <text>precorrin-2 + NAD(+) = sirohydrochlorin + NADH + 2 H(+)</text>
        <dbReference type="Rhea" id="RHEA:15613"/>
        <dbReference type="ChEBI" id="CHEBI:15378"/>
        <dbReference type="ChEBI" id="CHEBI:57540"/>
        <dbReference type="ChEBI" id="CHEBI:57945"/>
        <dbReference type="ChEBI" id="CHEBI:58351"/>
        <dbReference type="ChEBI" id="CHEBI:58827"/>
        <dbReference type="EC" id="1.3.1.76"/>
    </reaction>
</comment>
<evidence type="ECO:0000259" key="13">
    <source>
        <dbReference type="Pfam" id="PF00590"/>
    </source>
</evidence>
<organism evidence="14 15">
    <name type="scientific">Tistrella arctica</name>
    <dbReference type="NCBI Taxonomy" id="3133430"/>
    <lineage>
        <taxon>Bacteria</taxon>
        <taxon>Pseudomonadati</taxon>
        <taxon>Pseudomonadota</taxon>
        <taxon>Alphaproteobacteria</taxon>
        <taxon>Geminicoccales</taxon>
        <taxon>Geminicoccaceae</taxon>
        <taxon>Tistrella</taxon>
    </lineage>
</organism>
<evidence type="ECO:0000256" key="2">
    <source>
        <dbReference type="ARBA" id="ARBA00022573"/>
    </source>
</evidence>
<evidence type="ECO:0000256" key="10">
    <source>
        <dbReference type="ARBA" id="ARBA00023268"/>
    </source>
</evidence>
<dbReference type="InterPro" id="IPR000878">
    <property type="entry name" value="4pyrrol_Mease"/>
</dbReference>
<dbReference type="PANTHER" id="PTHR45790">
    <property type="entry name" value="SIROHEME SYNTHASE-RELATED"/>
    <property type="match status" value="1"/>
</dbReference>
<keyword evidence="5" id="KW-0949">S-adenosyl-L-methionine</keyword>
<dbReference type="InterPro" id="IPR050161">
    <property type="entry name" value="Siro_Cobalamin_biosynth"/>
</dbReference>
<evidence type="ECO:0000313" key="15">
    <source>
        <dbReference type="Proteomes" id="UP001413721"/>
    </source>
</evidence>
<evidence type="ECO:0000256" key="1">
    <source>
        <dbReference type="ARBA" id="ARBA00005010"/>
    </source>
</evidence>
<dbReference type="Proteomes" id="UP001413721">
    <property type="component" value="Unassembled WGS sequence"/>
</dbReference>
<keyword evidence="8" id="KW-0456">Lyase</keyword>
<dbReference type="InterPro" id="IPR014776">
    <property type="entry name" value="4pyrrole_Mease_sub2"/>
</dbReference>
<evidence type="ECO:0000256" key="4">
    <source>
        <dbReference type="ARBA" id="ARBA00022679"/>
    </source>
</evidence>
<dbReference type="Gene3D" id="3.30.160.110">
    <property type="entry name" value="Siroheme synthase, domain 2"/>
    <property type="match status" value="1"/>
</dbReference>
<dbReference type="InterPro" id="IPR035996">
    <property type="entry name" value="4pyrrol_Methylase_sf"/>
</dbReference>
<keyword evidence="6" id="KW-0560">Oxidoreductase</keyword>
<dbReference type="Gene3D" id="3.40.50.720">
    <property type="entry name" value="NAD(P)-binding Rossmann-like Domain"/>
    <property type="match status" value="1"/>
</dbReference>
<keyword evidence="2" id="KW-0169">Cobalamin biosynthesis</keyword>
<dbReference type="InterPro" id="IPR036291">
    <property type="entry name" value="NAD(P)-bd_dom_sf"/>
</dbReference>
<keyword evidence="7" id="KW-0520">NAD</keyword>
<dbReference type="GO" id="GO:0032259">
    <property type="term" value="P:methylation"/>
    <property type="evidence" value="ECO:0007669"/>
    <property type="project" value="UniProtKB-KW"/>
</dbReference>
<dbReference type="EMBL" id="JBBKTW010000003">
    <property type="protein sequence ID" value="MEN2988444.1"/>
    <property type="molecule type" value="Genomic_DNA"/>
</dbReference>
<evidence type="ECO:0000256" key="11">
    <source>
        <dbReference type="ARBA" id="ARBA00025705"/>
    </source>
</evidence>
<dbReference type="NCBIfam" id="TIGR01469">
    <property type="entry name" value="cobA_cysG_Cterm"/>
    <property type="match status" value="1"/>
</dbReference>
<dbReference type="InterPro" id="IPR006366">
    <property type="entry name" value="CobA/CysG_C"/>
</dbReference>
<dbReference type="NCBIfam" id="TIGR01470">
    <property type="entry name" value="cysG_Nterm"/>
    <property type="match status" value="1"/>
</dbReference>
<sequence length="500" mass="50298">MTSLLPDHAAGALGARSSDASLPGDGGDLPVALILRDRPVAVFGAGPGAAAKLALLIAAGARPRVFADPADANGPCPDLRALPGMASADIAPIDPARLPRLQGMRLVVIAPELSTPLADAIARAAHDAGVLVHAVDRPDLGDITLPAMVRRGPLAIAIHTGGRFPALASVLRQRLDALLPADLGARVRAAGAARAGIARLVTDPGARRSLWRQAAALILDRPAAPGVDAAALVDDVLTGLRLSATTCCGRVDLVGAGPGGPGMLTGDAARAIQAADVILYDALTDPAILELGRREARRIPVGKRCGAHAMRQPAISALMVRLAGEGLHVVRLKGGDPAIFGRLDEELAALDAAGIPTHVIPGVTAAAAAAAHLRRPLTLRGRARAVTLVAGHDAEGGLPDDLAALAATRGTIAIYMGRDRAGAIAAALIAGGRPAHEPAIAVEWAGRATARHVAATLADLPAALAGLDADGPVTILVGEALAATAMAMAGATADDDRRVA</sequence>
<comment type="caution">
    <text evidence="14">The sequence shown here is derived from an EMBL/GenBank/DDBJ whole genome shotgun (WGS) entry which is preliminary data.</text>
</comment>
<dbReference type="EC" id="2.1.1.107" evidence="14"/>
<evidence type="ECO:0000313" key="14">
    <source>
        <dbReference type="EMBL" id="MEN2988444.1"/>
    </source>
</evidence>
<evidence type="ECO:0000256" key="7">
    <source>
        <dbReference type="ARBA" id="ARBA00023027"/>
    </source>
</evidence>